<keyword evidence="1" id="KW-0378">Hydrolase</keyword>
<organism evidence="1 2">
    <name type="scientific">Carboxydothermus ferrireducens DSM 11255</name>
    <dbReference type="NCBI Taxonomy" id="1119529"/>
    <lineage>
        <taxon>Bacteria</taxon>
        <taxon>Bacillati</taxon>
        <taxon>Bacillota</taxon>
        <taxon>Clostridia</taxon>
        <taxon>Thermoanaerobacterales</taxon>
        <taxon>Thermoanaerobacteraceae</taxon>
        <taxon>Carboxydothermus</taxon>
    </lineage>
</organism>
<evidence type="ECO:0000313" key="1">
    <source>
        <dbReference type="EMBL" id="NYE57122.1"/>
    </source>
</evidence>
<protein>
    <submittedName>
        <fullName evidence="1">S1-C subfamily serine protease</fullName>
    </submittedName>
</protein>
<dbReference type="GO" id="GO:0008233">
    <property type="term" value="F:peptidase activity"/>
    <property type="evidence" value="ECO:0007669"/>
    <property type="project" value="UniProtKB-KW"/>
</dbReference>
<dbReference type="GO" id="GO:0006508">
    <property type="term" value="P:proteolysis"/>
    <property type="evidence" value="ECO:0007669"/>
    <property type="project" value="UniProtKB-KW"/>
</dbReference>
<dbReference type="Gene3D" id="2.60.40.10">
    <property type="entry name" value="Immunoglobulins"/>
    <property type="match status" value="1"/>
</dbReference>
<dbReference type="InterPro" id="IPR009003">
    <property type="entry name" value="Peptidase_S1_PA"/>
</dbReference>
<dbReference type="PRINTS" id="PR00834">
    <property type="entry name" value="PROTEASES2C"/>
</dbReference>
<dbReference type="Proteomes" id="UP000604066">
    <property type="component" value="Unassembled WGS sequence"/>
</dbReference>
<keyword evidence="1" id="KW-0645">Protease</keyword>
<dbReference type="PANTHER" id="PTHR22939">
    <property type="entry name" value="SERINE PROTEASE FAMILY S1C HTRA-RELATED"/>
    <property type="match status" value="1"/>
</dbReference>
<evidence type="ECO:0000313" key="2">
    <source>
        <dbReference type="Proteomes" id="UP000604066"/>
    </source>
</evidence>
<dbReference type="RefSeq" id="WP_028052484.1">
    <property type="nucleotide sequence ID" value="NZ_ATYG01000021.1"/>
</dbReference>
<name>A0ABX2R7I0_9THEO</name>
<dbReference type="InterPro" id="IPR001940">
    <property type="entry name" value="Peptidase_S1C"/>
</dbReference>
<keyword evidence="2" id="KW-1185">Reference proteome</keyword>
<reference evidence="1 2" key="1">
    <citation type="submission" date="2020-07" db="EMBL/GenBank/DDBJ databases">
        <title>Genomic Encyclopedia of Type Strains, Phase III (KMG-III): the genomes of soil and plant-associated and newly described type strains.</title>
        <authorList>
            <person name="Whitman W."/>
        </authorList>
    </citation>
    <scope>NUCLEOTIDE SEQUENCE [LARGE SCALE GENOMIC DNA]</scope>
    <source>
        <strain evidence="1 2">DSM 11255</strain>
    </source>
</reference>
<accession>A0ABX2R7I0</accession>
<dbReference type="Gene3D" id="2.40.10.10">
    <property type="entry name" value="Trypsin-like serine proteases"/>
    <property type="match status" value="2"/>
</dbReference>
<dbReference type="InterPro" id="IPR043504">
    <property type="entry name" value="Peptidase_S1_PA_chymotrypsin"/>
</dbReference>
<dbReference type="SUPFAM" id="SSF50494">
    <property type="entry name" value="Trypsin-like serine proteases"/>
    <property type="match status" value="1"/>
</dbReference>
<gene>
    <name evidence="1" type="ORF">HDG70_000828</name>
</gene>
<dbReference type="Pfam" id="PF13365">
    <property type="entry name" value="Trypsin_2"/>
    <property type="match status" value="1"/>
</dbReference>
<dbReference type="PANTHER" id="PTHR22939:SF129">
    <property type="entry name" value="SERINE PROTEASE HTRA2, MITOCHONDRIAL"/>
    <property type="match status" value="1"/>
</dbReference>
<dbReference type="InterPro" id="IPR013783">
    <property type="entry name" value="Ig-like_fold"/>
</dbReference>
<sequence length="472" mass="53125">MQKLKKLIGVIIVISFLLFQTEVVLAGSKNYPPSITSFFASKTVIYSGETITLSVKAKDKNKDKIYFEWSVAGNGSETGKLSSRTSSKVTWTAPKVLTDTYFNIKLKVYDSKKAAVYKTVKILVKPKTLSQLFEELKSSSVVVATPGGTGSGVVISPDGRILTCYHVIKGQNRAEVILANGEKYSVEKLERYDYINDWAIIKINAKNLKSVSLTTKLPDVGHQIFTIGNPRGLGWSISSGIVSSSDREIYGNKYIQITAPVNPGNSGGPLFNMKGELVGIINMKLADSEGLNFAIPCKTILDNLEKAMFKDAPLYDVFNDTSYKEQINSLVDFLNNGNHENFNPLVIGSTNYGRVLYQNGIYVDNETGLIMYGVDIIVNYNQFRLMYLNHLINNEFNNSFSFFSYYFTKTFSDAIGTTTFDLWYGVYDELDYMPTDNLVPAENIKYVNGKYVVDWYFYYARSGFNNFEEKWY</sequence>
<dbReference type="EMBL" id="JACCBS010000001">
    <property type="protein sequence ID" value="NYE57122.1"/>
    <property type="molecule type" value="Genomic_DNA"/>
</dbReference>
<proteinExistence type="predicted"/>
<comment type="caution">
    <text evidence="1">The sequence shown here is derived from an EMBL/GenBank/DDBJ whole genome shotgun (WGS) entry which is preliminary data.</text>
</comment>